<reference evidence="2 3" key="1">
    <citation type="journal article" date="2024" name="G3 (Bethesda)">
        <title>Genome assembly of Hibiscus sabdariffa L. provides insights into metabolisms of medicinal natural products.</title>
        <authorList>
            <person name="Kim T."/>
        </authorList>
    </citation>
    <scope>NUCLEOTIDE SEQUENCE [LARGE SCALE GENOMIC DNA]</scope>
    <source>
        <strain evidence="2">TK-2024</strain>
        <tissue evidence="2">Old leaves</tissue>
    </source>
</reference>
<protein>
    <submittedName>
        <fullName evidence="2">Uncharacterized protein</fullName>
    </submittedName>
</protein>
<gene>
    <name evidence="2" type="ORF">V6N11_050967</name>
</gene>
<keyword evidence="3" id="KW-1185">Reference proteome</keyword>
<organism evidence="2 3">
    <name type="scientific">Hibiscus sabdariffa</name>
    <name type="common">roselle</name>
    <dbReference type="NCBI Taxonomy" id="183260"/>
    <lineage>
        <taxon>Eukaryota</taxon>
        <taxon>Viridiplantae</taxon>
        <taxon>Streptophyta</taxon>
        <taxon>Embryophyta</taxon>
        <taxon>Tracheophyta</taxon>
        <taxon>Spermatophyta</taxon>
        <taxon>Magnoliopsida</taxon>
        <taxon>eudicotyledons</taxon>
        <taxon>Gunneridae</taxon>
        <taxon>Pentapetalae</taxon>
        <taxon>rosids</taxon>
        <taxon>malvids</taxon>
        <taxon>Malvales</taxon>
        <taxon>Malvaceae</taxon>
        <taxon>Malvoideae</taxon>
        <taxon>Hibiscus</taxon>
    </lineage>
</organism>
<dbReference type="EMBL" id="JBBPBN010000027">
    <property type="protein sequence ID" value="KAK9007134.1"/>
    <property type="molecule type" value="Genomic_DNA"/>
</dbReference>
<evidence type="ECO:0000313" key="3">
    <source>
        <dbReference type="Proteomes" id="UP001396334"/>
    </source>
</evidence>
<evidence type="ECO:0000256" key="1">
    <source>
        <dbReference type="SAM" id="MobiDB-lite"/>
    </source>
</evidence>
<dbReference type="Proteomes" id="UP001396334">
    <property type="component" value="Unassembled WGS sequence"/>
</dbReference>
<sequence length="85" mass="9247">MKTSVTRTLEYWPCLAEIIAVAAAARREPDFKVIFMAPYGAVFVISNQSKRGNRERSTGASTAAVSEHQNDGRSEPWWGSSSGVG</sequence>
<proteinExistence type="predicted"/>
<evidence type="ECO:0000313" key="2">
    <source>
        <dbReference type="EMBL" id="KAK9007134.1"/>
    </source>
</evidence>
<name>A0ABR2R2X1_9ROSI</name>
<comment type="caution">
    <text evidence="2">The sequence shown here is derived from an EMBL/GenBank/DDBJ whole genome shotgun (WGS) entry which is preliminary data.</text>
</comment>
<accession>A0ABR2R2X1</accession>
<feature type="region of interest" description="Disordered" evidence="1">
    <location>
        <begin position="49"/>
        <end position="85"/>
    </location>
</feature>